<accession>A0A7J8IZC1</accession>
<evidence type="ECO:0000313" key="2">
    <source>
        <dbReference type="Proteomes" id="UP000550707"/>
    </source>
</evidence>
<comment type="caution">
    <text evidence="1">The sequence shown here is derived from an EMBL/GenBank/DDBJ whole genome shotgun (WGS) entry which is preliminary data.</text>
</comment>
<dbReference type="EMBL" id="JACASF010000003">
    <property type="protein sequence ID" value="KAF6489947.1"/>
    <property type="molecule type" value="Genomic_DNA"/>
</dbReference>
<name>A0A7J8IZC1_MOLMO</name>
<dbReference type="Proteomes" id="UP000550707">
    <property type="component" value="Unassembled WGS sequence"/>
</dbReference>
<dbReference type="AlphaFoldDB" id="A0A7J8IZC1"/>
<dbReference type="InParanoid" id="A0A7J8IZC1"/>
<sequence>MVHGNSPVSRISLEQQQQEEQNPRLLCLNMRFAPNDAIENVSVCLLVKPSGKIGAVRTWSQTTLISNKVLLKNQNDQESNSEDFVFKEFHQHLFGEEMQLTTWISPELYFCCPVCLDAYTRLLQRSFSRCTGHCTGQPTFPFRIHKFVASAAGGAVN</sequence>
<gene>
    <name evidence="1" type="ORF">HJG59_010337</name>
</gene>
<organism evidence="1 2">
    <name type="scientific">Molossus molossus</name>
    <name type="common">Pallas' mastiff bat</name>
    <name type="synonym">Vespertilio molossus</name>
    <dbReference type="NCBI Taxonomy" id="27622"/>
    <lineage>
        <taxon>Eukaryota</taxon>
        <taxon>Metazoa</taxon>
        <taxon>Chordata</taxon>
        <taxon>Craniata</taxon>
        <taxon>Vertebrata</taxon>
        <taxon>Euteleostomi</taxon>
        <taxon>Mammalia</taxon>
        <taxon>Eutheria</taxon>
        <taxon>Laurasiatheria</taxon>
        <taxon>Chiroptera</taxon>
        <taxon>Yangochiroptera</taxon>
        <taxon>Molossidae</taxon>
        <taxon>Molossus</taxon>
    </lineage>
</organism>
<proteinExistence type="predicted"/>
<protein>
    <submittedName>
        <fullName evidence="1">Uncharacterized protein</fullName>
    </submittedName>
</protein>
<evidence type="ECO:0000313" key="1">
    <source>
        <dbReference type="EMBL" id="KAF6489947.1"/>
    </source>
</evidence>
<reference evidence="1 2" key="1">
    <citation type="journal article" date="2020" name="Nature">
        <title>Six reference-quality genomes reveal evolution of bat adaptations.</title>
        <authorList>
            <person name="Jebb D."/>
            <person name="Huang Z."/>
            <person name="Pippel M."/>
            <person name="Hughes G.M."/>
            <person name="Lavrichenko K."/>
            <person name="Devanna P."/>
            <person name="Winkler S."/>
            <person name="Jermiin L.S."/>
            <person name="Skirmuntt E.C."/>
            <person name="Katzourakis A."/>
            <person name="Burkitt-Gray L."/>
            <person name="Ray D.A."/>
            <person name="Sullivan K.A.M."/>
            <person name="Roscito J.G."/>
            <person name="Kirilenko B.M."/>
            <person name="Davalos L.M."/>
            <person name="Corthals A.P."/>
            <person name="Power M.L."/>
            <person name="Jones G."/>
            <person name="Ransome R.D."/>
            <person name="Dechmann D.K.N."/>
            <person name="Locatelli A.G."/>
            <person name="Puechmaille S.J."/>
            <person name="Fedrigo O."/>
            <person name="Jarvis E.D."/>
            <person name="Hiller M."/>
            <person name="Vernes S.C."/>
            <person name="Myers E.W."/>
            <person name="Teeling E.C."/>
        </authorList>
    </citation>
    <scope>NUCLEOTIDE SEQUENCE [LARGE SCALE GENOMIC DNA]</scope>
    <source>
        <strain evidence="1">MMolMol1</strain>
        <tissue evidence="1">Muscle</tissue>
    </source>
</reference>
<keyword evidence="2" id="KW-1185">Reference proteome</keyword>